<dbReference type="EMBL" id="CP014859">
    <property type="protein sequence ID" value="AOS65513.1"/>
    <property type="molecule type" value="Genomic_DNA"/>
</dbReference>
<dbReference type="RefSeq" id="WP_069854071.1">
    <property type="nucleotide sequence ID" value="NZ_CP014859.1"/>
</dbReference>
<evidence type="ECO:0000313" key="2">
    <source>
        <dbReference type="EMBL" id="AOS65513.1"/>
    </source>
</evidence>
<name>A0AAC9HU65_9PSEU</name>
<feature type="domain" description="DUF397" evidence="1">
    <location>
        <begin position="7"/>
        <end position="58"/>
    </location>
</feature>
<reference evidence="3" key="1">
    <citation type="submission" date="2016-03" db="EMBL/GenBank/DDBJ databases">
        <title>Complete genome sequence of the type strain Actinoalloteichus hymeniacidonis DSM 45092.</title>
        <authorList>
            <person name="Schaffert L."/>
            <person name="Albersmeier A."/>
            <person name="Winkler A."/>
            <person name="Kalinowski J."/>
            <person name="Zotchev S."/>
            <person name="Ruckert C."/>
        </authorList>
    </citation>
    <scope>NUCLEOTIDE SEQUENCE [LARGE SCALE GENOMIC DNA]</scope>
    <source>
        <strain evidence="3">HPA177(T) (DSM 45092(T))</strain>
    </source>
</reference>
<dbReference type="Proteomes" id="UP000095210">
    <property type="component" value="Chromosome"/>
</dbReference>
<organism evidence="2 3">
    <name type="scientific">Actinoalloteichus hymeniacidonis</name>
    <dbReference type="NCBI Taxonomy" id="340345"/>
    <lineage>
        <taxon>Bacteria</taxon>
        <taxon>Bacillati</taxon>
        <taxon>Actinomycetota</taxon>
        <taxon>Actinomycetes</taxon>
        <taxon>Pseudonocardiales</taxon>
        <taxon>Pseudonocardiaceae</taxon>
        <taxon>Actinoalloteichus</taxon>
    </lineage>
</organism>
<gene>
    <name evidence="2" type="ORF">TL08_23665</name>
</gene>
<protein>
    <submittedName>
        <fullName evidence="2">DUF397 family protein</fullName>
    </submittedName>
</protein>
<dbReference type="AlphaFoldDB" id="A0AAC9HU65"/>
<evidence type="ECO:0000259" key="1">
    <source>
        <dbReference type="Pfam" id="PF04149"/>
    </source>
</evidence>
<accession>A0AAC9HU65</accession>
<evidence type="ECO:0000313" key="3">
    <source>
        <dbReference type="Proteomes" id="UP000095210"/>
    </source>
</evidence>
<dbReference type="Pfam" id="PF04149">
    <property type="entry name" value="DUF397"/>
    <property type="match status" value="1"/>
</dbReference>
<sequence length="63" mass="6713">MTAHPMTWRKAARSGSTSNCVEIGRGSELVGIRDTKNRAGGTLMVNPASFGAFLNAVKTDRMS</sequence>
<dbReference type="KEGG" id="ahm:TL08_23665"/>
<proteinExistence type="predicted"/>
<keyword evidence="3" id="KW-1185">Reference proteome</keyword>
<dbReference type="InterPro" id="IPR007278">
    <property type="entry name" value="DUF397"/>
</dbReference>